<name>A0AAW1XM29_RUBAR</name>
<proteinExistence type="predicted"/>
<dbReference type="GO" id="GO:0004842">
    <property type="term" value="F:ubiquitin-protein transferase activity"/>
    <property type="evidence" value="ECO:0007669"/>
    <property type="project" value="TreeGrafter"/>
</dbReference>
<comment type="caution">
    <text evidence="6">The sequence shown here is derived from an EMBL/GenBank/DDBJ whole genome shotgun (WGS) entry which is preliminary data.</text>
</comment>
<keyword evidence="3" id="KW-0862">Zinc</keyword>
<dbReference type="AlphaFoldDB" id="A0AAW1XM29"/>
<dbReference type="InterPro" id="IPR001841">
    <property type="entry name" value="Znf_RING"/>
</dbReference>
<dbReference type="Proteomes" id="UP001457282">
    <property type="component" value="Unassembled WGS sequence"/>
</dbReference>
<evidence type="ECO:0000256" key="3">
    <source>
        <dbReference type="ARBA" id="ARBA00022833"/>
    </source>
</evidence>
<dbReference type="GO" id="GO:0043067">
    <property type="term" value="P:regulation of programmed cell death"/>
    <property type="evidence" value="ECO:0007669"/>
    <property type="project" value="TreeGrafter"/>
</dbReference>
<dbReference type="InterPro" id="IPR013083">
    <property type="entry name" value="Znf_RING/FYVE/PHD"/>
</dbReference>
<keyword evidence="7" id="KW-1185">Reference proteome</keyword>
<gene>
    <name evidence="6" type="ORF">M0R45_013924</name>
</gene>
<dbReference type="PANTHER" id="PTHR42647">
    <property type="entry name" value="SBP (S-RIBONUCLEASE BINDING PROTEIN) FAMILY PROTEIN"/>
    <property type="match status" value="1"/>
</dbReference>
<evidence type="ECO:0000259" key="5">
    <source>
        <dbReference type="PROSITE" id="PS50089"/>
    </source>
</evidence>
<keyword evidence="1" id="KW-0479">Metal-binding</keyword>
<evidence type="ECO:0000256" key="4">
    <source>
        <dbReference type="PROSITE-ProRule" id="PRU00175"/>
    </source>
</evidence>
<dbReference type="CDD" id="cd16649">
    <property type="entry name" value="mRING-HC-C3HC5_CGRF1-like"/>
    <property type="match status" value="1"/>
</dbReference>
<evidence type="ECO:0000256" key="1">
    <source>
        <dbReference type="ARBA" id="ARBA00022723"/>
    </source>
</evidence>
<dbReference type="PROSITE" id="PS50089">
    <property type="entry name" value="ZF_RING_2"/>
    <property type="match status" value="1"/>
</dbReference>
<evidence type="ECO:0000313" key="7">
    <source>
        <dbReference type="Proteomes" id="UP001457282"/>
    </source>
</evidence>
<feature type="domain" description="RING-type" evidence="5">
    <location>
        <begin position="285"/>
        <end position="320"/>
    </location>
</feature>
<accession>A0AAW1XM29</accession>
<protein>
    <recommendedName>
        <fullName evidence="5">RING-type domain-containing protein</fullName>
    </recommendedName>
</protein>
<reference evidence="6 7" key="1">
    <citation type="journal article" date="2023" name="G3 (Bethesda)">
        <title>A chromosome-length genome assembly and annotation of blackberry (Rubus argutus, cv. 'Hillquist').</title>
        <authorList>
            <person name="Bruna T."/>
            <person name="Aryal R."/>
            <person name="Dudchenko O."/>
            <person name="Sargent D.J."/>
            <person name="Mead D."/>
            <person name="Buti M."/>
            <person name="Cavallini A."/>
            <person name="Hytonen T."/>
            <person name="Andres J."/>
            <person name="Pham M."/>
            <person name="Weisz D."/>
            <person name="Mascagni F."/>
            <person name="Usai G."/>
            <person name="Natali L."/>
            <person name="Bassil N."/>
            <person name="Fernandez G.E."/>
            <person name="Lomsadze A."/>
            <person name="Armour M."/>
            <person name="Olukolu B."/>
            <person name="Poorten T."/>
            <person name="Britton C."/>
            <person name="Davik J."/>
            <person name="Ashrafi H."/>
            <person name="Aiden E.L."/>
            <person name="Borodovsky M."/>
            <person name="Worthington M."/>
        </authorList>
    </citation>
    <scope>NUCLEOTIDE SEQUENCE [LARGE SCALE GENOMIC DNA]</scope>
    <source>
        <strain evidence="6">PI 553951</strain>
    </source>
</reference>
<dbReference type="Pfam" id="PF13920">
    <property type="entry name" value="zf-C3HC4_3"/>
    <property type="match status" value="1"/>
</dbReference>
<dbReference type="GO" id="GO:0008270">
    <property type="term" value="F:zinc ion binding"/>
    <property type="evidence" value="ECO:0007669"/>
    <property type="project" value="UniProtKB-KW"/>
</dbReference>
<dbReference type="PIRSF" id="PIRSF036836">
    <property type="entry name" value="RNase_bind_SBP1"/>
    <property type="match status" value="1"/>
</dbReference>
<keyword evidence="2 4" id="KW-0863">Zinc-finger</keyword>
<evidence type="ECO:0000256" key="2">
    <source>
        <dbReference type="ARBA" id="ARBA00022771"/>
    </source>
</evidence>
<dbReference type="Gene3D" id="3.30.40.10">
    <property type="entry name" value="Zinc/RING finger domain, C3HC4 (zinc finger)"/>
    <property type="match status" value="1"/>
</dbReference>
<evidence type="ECO:0000313" key="6">
    <source>
        <dbReference type="EMBL" id="KAK9937109.1"/>
    </source>
</evidence>
<dbReference type="EMBL" id="JBEDUW010000003">
    <property type="protein sequence ID" value="KAK9937109.1"/>
    <property type="molecule type" value="Genomic_DNA"/>
</dbReference>
<organism evidence="6 7">
    <name type="scientific">Rubus argutus</name>
    <name type="common">Southern blackberry</name>
    <dbReference type="NCBI Taxonomy" id="59490"/>
    <lineage>
        <taxon>Eukaryota</taxon>
        <taxon>Viridiplantae</taxon>
        <taxon>Streptophyta</taxon>
        <taxon>Embryophyta</taxon>
        <taxon>Tracheophyta</taxon>
        <taxon>Spermatophyta</taxon>
        <taxon>Magnoliopsida</taxon>
        <taxon>eudicotyledons</taxon>
        <taxon>Gunneridae</taxon>
        <taxon>Pentapetalae</taxon>
        <taxon>rosids</taxon>
        <taxon>fabids</taxon>
        <taxon>Rosales</taxon>
        <taxon>Rosaceae</taxon>
        <taxon>Rosoideae</taxon>
        <taxon>Rosoideae incertae sedis</taxon>
        <taxon>Rubus</taxon>
    </lineage>
</organism>
<sequence length="332" mass="37001">MAVEAQHHHHSVFVPSQLMPNRGLIKTNQANGNMYSSHMDSGLLLAATMPENNLMPLYQSSVCDQAKTSMNQAESGLTYNNIISAPRKRSRESLINDFNNNFTVPQQKKLSSGLSSSFLDQDIAFQIQQQQSEIDRFIAQHTEKVRLELEEQRRRESRMLVSAIQERIVKKLQEKDEEIQRMGKLNWVLQERVKSLFVENQIWRDLAQSNEAAANSLRSNLEQVLAHVSEEGHHTGNCPATAAPEDDAESCCGSNDYGHETQADGRLVEGANATDAVVGGGDRMCKRCGVRESKVLLLPCRHLCLCTMCGSTLLNCPVCDSVMNASVHVNFS</sequence>
<dbReference type="PANTHER" id="PTHR42647:SF55">
    <property type="entry name" value="BOI-RELATED E3 UBIQUITIN-PROTEIN LIGASE 1"/>
    <property type="match status" value="1"/>
</dbReference>